<gene>
    <name evidence="1" type="ORF">CPELLU_LOCUS2101</name>
</gene>
<reference evidence="1" key="1">
    <citation type="submission" date="2021-06" db="EMBL/GenBank/DDBJ databases">
        <authorList>
            <person name="Kallberg Y."/>
            <person name="Tangrot J."/>
            <person name="Rosling A."/>
        </authorList>
    </citation>
    <scope>NUCLEOTIDE SEQUENCE</scope>
    <source>
        <strain evidence="1">FL966</strain>
    </source>
</reference>
<name>A0A9N8ZE61_9GLOM</name>
<organism evidence="1 2">
    <name type="scientific">Cetraspora pellucida</name>
    <dbReference type="NCBI Taxonomy" id="1433469"/>
    <lineage>
        <taxon>Eukaryota</taxon>
        <taxon>Fungi</taxon>
        <taxon>Fungi incertae sedis</taxon>
        <taxon>Mucoromycota</taxon>
        <taxon>Glomeromycotina</taxon>
        <taxon>Glomeromycetes</taxon>
        <taxon>Diversisporales</taxon>
        <taxon>Gigasporaceae</taxon>
        <taxon>Cetraspora</taxon>
    </lineage>
</organism>
<evidence type="ECO:0000313" key="2">
    <source>
        <dbReference type="Proteomes" id="UP000789759"/>
    </source>
</evidence>
<comment type="caution">
    <text evidence="1">The sequence shown here is derived from an EMBL/GenBank/DDBJ whole genome shotgun (WGS) entry which is preliminary data.</text>
</comment>
<protein>
    <submittedName>
        <fullName evidence="1">19016_t:CDS:1</fullName>
    </submittedName>
</protein>
<proteinExistence type="predicted"/>
<sequence length="69" mass="8208">MNAEDGNFSNVSDQEEKDVEIIKNKKMNKRSTETVKKEKYILNMDAINEKRRDTKTIEKREVYIEHSCN</sequence>
<accession>A0A9N8ZE61</accession>
<dbReference type="Proteomes" id="UP000789759">
    <property type="component" value="Unassembled WGS sequence"/>
</dbReference>
<keyword evidence="2" id="KW-1185">Reference proteome</keyword>
<dbReference type="EMBL" id="CAJVQA010000866">
    <property type="protein sequence ID" value="CAG8493601.1"/>
    <property type="molecule type" value="Genomic_DNA"/>
</dbReference>
<dbReference type="AlphaFoldDB" id="A0A9N8ZE61"/>
<evidence type="ECO:0000313" key="1">
    <source>
        <dbReference type="EMBL" id="CAG8493601.1"/>
    </source>
</evidence>